<gene>
    <name evidence="2" type="ORF">IV02_10545</name>
</gene>
<evidence type="ECO:0000313" key="2">
    <source>
        <dbReference type="EMBL" id="KFE52172.1"/>
    </source>
</evidence>
<comment type="caution">
    <text evidence="2">The sequence shown here is derived from an EMBL/GenBank/DDBJ whole genome shotgun (WGS) entry which is preliminary data.</text>
</comment>
<dbReference type="Gene3D" id="3.40.1350.10">
    <property type="match status" value="1"/>
</dbReference>
<protein>
    <submittedName>
        <fullName evidence="2">Transposase</fullName>
    </submittedName>
</protein>
<dbReference type="Proteomes" id="UP000028643">
    <property type="component" value="Unassembled WGS sequence"/>
</dbReference>
<accession>A0A085V9Q9</accession>
<dbReference type="InterPro" id="IPR011335">
    <property type="entry name" value="Restrct_endonuc-II-like"/>
</dbReference>
<sequence>MAGTKNRAPTPEVVERWLKAGYGQGSGQGYKPFLYVRDVPSRGTSSMVKSRLTGRTHHYLSRQEFKVHLHAEYATCTKDIREQFALLPWQETFEIASELGVHHPSYPRTATPLVMTTDLVLTLSTPSGEQLLAISVKLAKDLTPRTYEKLLIEKQYWNRRGIKWLLATEDSISEIRTKNLAFFETSLSDERALTAPVAPEYFSQRFVDNHSPELSFLEIMISTTRELGIDIPTGHALLGMAVWNHQSLLSIDEAVLTHRGRVFLMER</sequence>
<dbReference type="InterPro" id="IPR011856">
    <property type="entry name" value="tRNA_endonuc-like_dom_sf"/>
</dbReference>
<feature type="domain" description="TnsA endonuclease N-terminal" evidence="1">
    <location>
        <begin position="77"/>
        <end position="169"/>
    </location>
</feature>
<dbReference type="CDD" id="cd22362">
    <property type="entry name" value="TnsA_endonuclease-like"/>
    <property type="match status" value="1"/>
</dbReference>
<dbReference type="SUPFAM" id="SSF52980">
    <property type="entry name" value="Restriction endonuclease-like"/>
    <property type="match status" value="1"/>
</dbReference>
<evidence type="ECO:0000313" key="3">
    <source>
        <dbReference type="Proteomes" id="UP000028643"/>
    </source>
</evidence>
<organism evidence="2 3">
    <name type="scientific">Pseudomonas syringae</name>
    <dbReference type="NCBI Taxonomy" id="317"/>
    <lineage>
        <taxon>Bacteria</taxon>
        <taxon>Pseudomonadati</taxon>
        <taxon>Pseudomonadota</taxon>
        <taxon>Gammaproteobacteria</taxon>
        <taxon>Pseudomonadales</taxon>
        <taxon>Pseudomonadaceae</taxon>
        <taxon>Pseudomonas</taxon>
    </lineage>
</organism>
<dbReference type="GO" id="GO:0003676">
    <property type="term" value="F:nucleic acid binding"/>
    <property type="evidence" value="ECO:0007669"/>
    <property type="project" value="InterPro"/>
</dbReference>
<dbReference type="AlphaFoldDB" id="A0A085V9Q9"/>
<name>A0A085V9Q9_PSESX</name>
<dbReference type="Pfam" id="PF08722">
    <property type="entry name" value="Tn7_TnsA-like_N"/>
    <property type="match status" value="1"/>
</dbReference>
<reference evidence="2 3" key="1">
    <citation type="submission" date="2014-07" db="EMBL/GenBank/DDBJ databases">
        <title>Draft Genome Sequences of Environmental Pseudomonas syringae strains.</title>
        <authorList>
            <person name="Baltrus D.A."/>
            <person name="Berge O."/>
            <person name="Morris C."/>
        </authorList>
    </citation>
    <scope>NUCLEOTIDE SEQUENCE [LARGE SCALE GENOMIC DNA]</scope>
    <source>
        <strain evidence="2 3">CEB003</strain>
    </source>
</reference>
<proteinExistence type="predicted"/>
<evidence type="ECO:0000259" key="1">
    <source>
        <dbReference type="Pfam" id="PF08722"/>
    </source>
</evidence>
<dbReference type="InterPro" id="IPR014833">
    <property type="entry name" value="TnsA_N"/>
</dbReference>
<dbReference type="EMBL" id="JPQT01000099">
    <property type="protein sequence ID" value="KFE52172.1"/>
    <property type="molecule type" value="Genomic_DNA"/>
</dbReference>
<dbReference type="PATRIC" id="fig|317.174.peg.2164"/>